<organism evidence="1 2">
    <name type="scientific">Novipirellula caenicola</name>
    <dbReference type="NCBI Taxonomy" id="1536901"/>
    <lineage>
        <taxon>Bacteria</taxon>
        <taxon>Pseudomonadati</taxon>
        <taxon>Planctomycetota</taxon>
        <taxon>Planctomycetia</taxon>
        <taxon>Pirellulales</taxon>
        <taxon>Pirellulaceae</taxon>
        <taxon>Novipirellula</taxon>
    </lineage>
</organism>
<sequence length="185" mass="21155">MPPQPLPSLFDTLTNRTRIHGRINTIMIDKKRHARAASFHVLSNADRESLSSKHDCTQGRHVNTCSSVLNALRPTDQANSVEHTIQKKVCVINTCILRNFRHHQRCLFKTLSGLLLTWRASVATFTLDLNVDLTSLINTTIKSCLHMTFLKQFVRQLLMQRQNDLSILVTRITPYRPQLITSRVA</sequence>
<accession>A0ABP9VNB3</accession>
<keyword evidence="2" id="KW-1185">Reference proteome</keyword>
<dbReference type="EMBL" id="BAABRO010000002">
    <property type="protein sequence ID" value="GAA5506080.1"/>
    <property type="molecule type" value="Genomic_DNA"/>
</dbReference>
<dbReference type="Proteomes" id="UP001416858">
    <property type="component" value="Unassembled WGS sequence"/>
</dbReference>
<evidence type="ECO:0000313" key="2">
    <source>
        <dbReference type="Proteomes" id="UP001416858"/>
    </source>
</evidence>
<name>A0ABP9VNB3_9BACT</name>
<proteinExistence type="predicted"/>
<protein>
    <submittedName>
        <fullName evidence="1">Uncharacterized protein</fullName>
    </submittedName>
</protein>
<reference evidence="1 2" key="1">
    <citation type="submission" date="2024-02" db="EMBL/GenBank/DDBJ databases">
        <title>Rhodopirellula caenicola NBRC 110016.</title>
        <authorList>
            <person name="Ichikawa N."/>
            <person name="Katano-Makiyama Y."/>
            <person name="Hidaka K."/>
        </authorList>
    </citation>
    <scope>NUCLEOTIDE SEQUENCE [LARGE SCALE GENOMIC DNA]</scope>
    <source>
        <strain evidence="1 2">NBRC 110016</strain>
    </source>
</reference>
<evidence type="ECO:0000313" key="1">
    <source>
        <dbReference type="EMBL" id="GAA5506080.1"/>
    </source>
</evidence>
<comment type="caution">
    <text evidence="1">The sequence shown here is derived from an EMBL/GenBank/DDBJ whole genome shotgun (WGS) entry which is preliminary data.</text>
</comment>
<gene>
    <name evidence="1" type="ORF">Rcae01_01530</name>
</gene>